<feature type="repeat" description="TPR" evidence="3">
    <location>
        <begin position="160"/>
        <end position="193"/>
    </location>
</feature>
<gene>
    <name evidence="5" type="ORF">D3878_12155</name>
</gene>
<evidence type="ECO:0000313" key="5">
    <source>
        <dbReference type="EMBL" id="RJG02237.1"/>
    </source>
</evidence>
<dbReference type="SUPFAM" id="SSF48452">
    <property type="entry name" value="TPR-like"/>
    <property type="match status" value="1"/>
</dbReference>
<dbReference type="AlphaFoldDB" id="A0A3A3G1C3"/>
<dbReference type="SUPFAM" id="SSF53335">
    <property type="entry name" value="S-adenosyl-L-methionine-dependent methyltransferases"/>
    <property type="match status" value="1"/>
</dbReference>
<dbReference type="Pfam" id="PF02810">
    <property type="entry name" value="SEC-C"/>
    <property type="match status" value="1"/>
</dbReference>
<dbReference type="CDD" id="cd02440">
    <property type="entry name" value="AdoMet_MTases"/>
    <property type="match status" value="1"/>
</dbReference>
<dbReference type="SMART" id="SM00028">
    <property type="entry name" value="TPR"/>
    <property type="match status" value="5"/>
</dbReference>
<dbReference type="Gene3D" id="3.40.50.150">
    <property type="entry name" value="Vaccinia Virus protein VP39"/>
    <property type="match status" value="1"/>
</dbReference>
<evidence type="ECO:0000256" key="2">
    <source>
        <dbReference type="ARBA" id="ARBA00022803"/>
    </source>
</evidence>
<feature type="repeat" description="TPR" evidence="3">
    <location>
        <begin position="126"/>
        <end position="159"/>
    </location>
</feature>
<keyword evidence="2 3" id="KW-0802">TPR repeat</keyword>
<dbReference type="InterPro" id="IPR051685">
    <property type="entry name" value="Ycf3/AcsC/BcsC/TPR_MFPF"/>
</dbReference>
<accession>A0A3A3G1C3</accession>
<dbReference type="Pfam" id="PF13847">
    <property type="entry name" value="Methyltransf_31"/>
    <property type="match status" value="1"/>
</dbReference>
<keyword evidence="1" id="KW-0677">Repeat</keyword>
<dbReference type="InterPro" id="IPR029063">
    <property type="entry name" value="SAM-dependent_MTases_sf"/>
</dbReference>
<dbReference type="InterPro" id="IPR004027">
    <property type="entry name" value="SEC_C_motif"/>
</dbReference>
<name>A0A3A3G1C3_9BURK</name>
<protein>
    <submittedName>
        <fullName evidence="5">Tetratricopeptide repeat protein</fullName>
    </submittedName>
</protein>
<keyword evidence="6" id="KW-1185">Reference proteome</keyword>
<dbReference type="PANTHER" id="PTHR44943">
    <property type="entry name" value="CELLULOSE SYNTHASE OPERON PROTEIN C"/>
    <property type="match status" value="1"/>
</dbReference>
<comment type="caution">
    <text evidence="5">The sequence shown here is derived from an EMBL/GenBank/DDBJ whole genome shotgun (WGS) entry which is preliminary data.</text>
</comment>
<dbReference type="Pfam" id="PF14559">
    <property type="entry name" value="TPR_19"/>
    <property type="match status" value="2"/>
</dbReference>
<evidence type="ECO:0000313" key="6">
    <source>
        <dbReference type="Proteomes" id="UP000266327"/>
    </source>
</evidence>
<evidence type="ECO:0000256" key="3">
    <source>
        <dbReference type="PROSITE-ProRule" id="PRU00339"/>
    </source>
</evidence>
<dbReference type="Gene3D" id="3.10.450.50">
    <property type="match status" value="1"/>
</dbReference>
<dbReference type="InterPro" id="IPR011990">
    <property type="entry name" value="TPR-like_helical_dom_sf"/>
</dbReference>
<feature type="repeat" description="TPR" evidence="3">
    <location>
        <begin position="92"/>
        <end position="125"/>
    </location>
</feature>
<dbReference type="PROSITE" id="PS50005">
    <property type="entry name" value="TPR"/>
    <property type="match status" value="3"/>
</dbReference>
<dbReference type="InterPro" id="IPR025714">
    <property type="entry name" value="Methyltranfer_dom"/>
</dbReference>
<reference evidence="6" key="1">
    <citation type="submission" date="2018-09" db="EMBL/GenBank/DDBJ databases">
        <authorList>
            <person name="Zhu H."/>
        </authorList>
    </citation>
    <scope>NUCLEOTIDE SEQUENCE [LARGE SCALE GENOMIC DNA]</scope>
    <source>
        <strain evidence="6">K1S02-23</strain>
    </source>
</reference>
<evidence type="ECO:0000259" key="4">
    <source>
        <dbReference type="Pfam" id="PF13847"/>
    </source>
</evidence>
<dbReference type="Gene3D" id="1.25.40.10">
    <property type="entry name" value="Tetratricopeptide repeat domain"/>
    <property type="match status" value="2"/>
</dbReference>
<organism evidence="5 6">
    <name type="scientific">Noviherbaspirillum sedimenti</name>
    <dbReference type="NCBI Taxonomy" id="2320865"/>
    <lineage>
        <taxon>Bacteria</taxon>
        <taxon>Pseudomonadati</taxon>
        <taxon>Pseudomonadota</taxon>
        <taxon>Betaproteobacteria</taxon>
        <taxon>Burkholderiales</taxon>
        <taxon>Oxalobacteraceae</taxon>
        <taxon>Noviherbaspirillum</taxon>
    </lineage>
</organism>
<dbReference type="PANTHER" id="PTHR44943:SF4">
    <property type="entry name" value="TPR REPEAT-CONTAINING PROTEIN MJ0798"/>
    <property type="match status" value="1"/>
</dbReference>
<dbReference type="EMBL" id="QYUQ01000002">
    <property type="protein sequence ID" value="RJG02237.1"/>
    <property type="molecule type" value="Genomic_DNA"/>
</dbReference>
<sequence>MGRYKFSHCIITSPTIFPGIHLNRIGRNDPCPCGSGKKYKQCCALREPAAPPAGRENARQVLQAALSHHQHGQLSAAEPIYRQALVLAPADVDALHLLGVLLHQTGRHAQAVEMIGQALALQPDFAEAHSNLGEAWRAMGRLVEAEACFGRALAAKADYPQAHHNLGLTLHALGRPDDAIAAFQQALSLKPDYVEALLALARLLQGQGELKKALLCCQRLLQIRSDEDGHWHLYAGILELLSEDALTLVDRDLLLRAFDKNVLDPQKLERMTTAIVCSDPQVQPLLAAANDPQGGVARIAAALADGSLRPLVEMPLLLALLEQSLITDYRLERLLTLARQVMLAAASREESAGPAADVPALERFACALALQCFANEYLYTVTPQEQEVLAALTSKVAGVLDQQATCPVIKLALLACYQALYRAPFAAKILSANWPQGYMQLLFERQLRQLLEEERIKALIPGVSGVTDAVSQAVRQQYEENPYPRWRRRGKPGIAQPLREALHQRLPHFSLPERLPAAPDILVAGCGTGSDAFQVAQAFAHASMLAVDISKTSLAYAMRATREFGVADIDFRHGDILELGALEQKFDLIVCSGVLHHMRDPLAGWRVLTGLLRPHGYMNIGLYSRRARREVSALRELVVQKGYAATREGISRFRRDVMQGGSGIDIGDIAISPDFYSTSACRDLIFHVQEHVYSPLEIAACLDQLGLQFLGFEFSNPETRNRYLARFPGNPACDSLANWEVVEEENPAIFAGMYQFWVSKRG</sequence>
<dbReference type="PROSITE" id="PS50293">
    <property type="entry name" value="TPR_REGION"/>
    <property type="match status" value="1"/>
</dbReference>
<evidence type="ECO:0000256" key="1">
    <source>
        <dbReference type="ARBA" id="ARBA00022737"/>
    </source>
</evidence>
<feature type="domain" description="Methyltransferase" evidence="4">
    <location>
        <begin position="524"/>
        <end position="624"/>
    </location>
</feature>
<dbReference type="InterPro" id="IPR019734">
    <property type="entry name" value="TPR_rpt"/>
</dbReference>
<dbReference type="SUPFAM" id="SSF103642">
    <property type="entry name" value="Sec-C motif"/>
    <property type="match status" value="1"/>
</dbReference>
<proteinExistence type="predicted"/>
<dbReference type="Proteomes" id="UP000266327">
    <property type="component" value="Unassembled WGS sequence"/>
</dbReference>